<dbReference type="AlphaFoldDB" id="A0A3D9VJY9"/>
<keyword evidence="3" id="KW-1185">Reference proteome</keyword>
<comment type="caution">
    <text evidence="2">The sequence shown here is derived from an EMBL/GenBank/DDBJ whole genome shotgun (WGS) entry which is preliminary data.</text>
</comment>
<dbReference type="SUPFAM" id="SSF52733">
    <property type="entry name" value="Nicotinate mononucleotide:5,6-dimethylbenzimidazole phosphoribosyltransferase (CobT)"/>
    <property type="match status" value="1"/>
</dbReference>
<dbReference type="RefSeq" id="WP_115851089.1">
    <property type="nucleotide sequence ID" value="NZ_QTUC01000001.1"/>
</dbReference>
<dbReference type="Proteomes" id="UP000256485">
    <property type="component" value="Unassembled WGS sequence"/>
</dbReference>
<evidence type="ECO:0000256" key="1">
    <source>
        <dbReference type="SAM" id="MobiDB-lite"/>
    </source>
</evidence>
<dbReference type="InterPro" id="IPR023195">
    <property type="entry name" value="Nict_dMeBzImd_PRibTrfase_N"/>
</dbReference>
<protein>
    <submittedName>
        <fullName evidence="2">Uncharacterized protein</fullName>
    </submittedName>
</protein>
<dbReference type="InterPro" id="IPR036087">
    <property type="entry name" value="Nict_dMeBzImd_PRibTrfase_sf"/>
</dbReference>
<sequence length="72" mass="7478">MRSLTLLHQSASAIRSLATAAMDATQGQLDDLAEPPGLLGVLEDVAKRLAGHAEPAKDQVVGTHCAHRSHAA</sequence>
<evidence type="ECO:0000313" key="3">
    <source>
        <dbReference type="Proteomes" id="UP000256485"/>
    </source>
</evidence>
<accession>A0A3D9VJY9</accession>
<name>A0A3D9VJY9_THECX</name>
<dbReference type="GO" id="GO:0008939">
    <property type="term" value="F:nicotinate-nucleotide-dimethylbenzimidazole phosphoribosyltransferase activity"/>
    <property type="evidence" value="ECO:0007669"/>
    <property type="project" value="InterPro"/>
</dbReference>
<dbReference type="OrthoDB" id="9773807at2"/>
<evidence type="ECO:0000313" key="2">
    <source>
        <dbReference type="EMBL" id="REF37671.1"/>
    </source>
</evidence>
<dbReference type="Gene3D" id="1.10.1610.10">
    <property type="match status" value="1"/>
</dbReference>
<dbReference type="EMBL" id="QTUC01000001">
    <property type="protein sequence ID" value="REF37671.1"/>
    <property type="molecule type" value="Genomic_DNA"/>
</dbReference>
<feature type="region of interest" description="Disordered" evidence="1">
    <location>
        <begin position="53"/>
        <end position="72"/>
    </location>
</feature>
<proteinExistence type="predicted"/>
<gene>
    <name evidence="2" type="ORF">DFJ64_3121</name>
</gene>
<reference evidence="2 3" key="1">
    <citation type="submission" date="2018-08" db="EMBL/GenBank/DDBJ databases">
        <title>Sequencing the genomes of 1000 actinobacteria strains.</title>
        <authorList>
            <person name="Klenk H.-P."/>
        </authorList>
    </citation>
    <scope>NUCLEOTIDE SEQUENCE [LARGE SCALE GENOMIC DNA]</scope>
    <source>
        <strain evidence="2 3">DSM 22891</strain>
    </source>
</reference>
<organism evidence="2 3">
    <name type="scientific">Thermasporomyces composti</name>
    <dbReference type="NCBI Taxonomy" id="696763"/>
    <lineage>
        <taxon>Bacteria</taxon>
        <taxon>Bacillati</taxon>
        <taxon>Actinomycetota</taxon>
        <taxon>Actinomycetes</taxon>
        <taxon>Propionibacteriales</taxon>
        <taxon>Nocardioidaceae</taxon>
        <taxon>Thermasporomyces</taxon>
    </lineage>
</organism>